<sequence length="117" mass="13218">MGSSGYGAFGNYKQEGNEDLCFNEIKDVALEDVSRQEYLQNKGRLPVLMEEVCVMDSLHNKRIAVKSVHENLLIGYLPTTYSYLLSCMKKGIRYFGQVNYSTESPIPIVKVTLNAED</sequence>
<protein>
    <submittedName>
        <fullName evidence="1">Uncharacterized protein</fullName>
    </submittedName>
</protein>
<proteinExistence type="predicted"/>
<keyword evidence="2" id="KW-1185">Reference proteome</keyword>
<dbReference type="AlphaFoldDB" id="A0A920BU95"/>
<evidence type="ECO:0000313" key="2">
    <source>
        <dbReference type="Proteomes" id="UP000682111"/>
    </source>
</evidence>
<comment type="caution">
    <text evidence="1">The sequence shown here is derived from an EMBL/GenBank/DDBJ whole genome shotgun (WGS) entry which is preliminary data.</text>
</comment>
<accession>A0A920BU95</accession>
<dbReference type="RefSeq" id="WP_212933917.1">
    <property type="nucleotide sequence ID" value="NZ_BORC01000004.1"/>
</dbReference>
<name>A0A920BU95_9BACI</name>
<gene>
    <name evidence="1" type="ORF">J27TS8_27270</name>
</gene>
<dbReference type="Proteomes" id="UP000682111">
    <property type="component" value="Unassembled WGS sequence"/>
</dbReference>
<dbReference type="EMBL" id="BORC01000004">
    <property type="protein sequence ID" value="GIN62734.1"/>
    <property type="molecule type" value="Genomic_DNA"/>
</dbReference>
<organism evidence="1 2">
    <name type="scientific">Robertmurraya siralis</name>
    <dbReference type="NCBI Taxonomy" id="77777"/>
    <lineage>
        <taxon>Bacteria</taxon>
        <taxon>Bacillati</taxon>
        <taxon>Bacillota</taxon>
        <taxon>Bacilli</taxon>
        <taxon>Bacillales</taxon>
        <taxon>Bacillaceae</taxon>
        <taxon>Robertmurraya</taxon>
    </lineage>
</organism>
<reference evidence="1" key="1">
    <citation type="submission" date="2021-03" db="EMBL/GenBank/DDBJ databases">
        <title>Antimicrobial resistance genes in bacteria isolated from Japanese honey, and their potential for conferring macrolide and lincosamide resistance in the American foulbrood pathogen Paenibacillus larvae.</title>
        <authorList>
            <person name="Okamoto M."/>
            <person name="Kumagai M."/>
            <person name="Kanamori H."/>
            <person name="Takamatsu D."/>
        </authorList>
    </citation>
    <scope>NUCLEOTIDE SEQUENCE</scope>
    <source>
        <strain evidence="1">J27TS8</strain>
    </source>
</reference>
<evidence type="ECO:0000313" key="1">
    <source>
        <dbReference type="EMBL" id="GIN62734.1"/>
    </source>
</evidence>